<evidence type="ECO:0000313" key="2">
    <source>
        <dbReference type="Proteomes" id="UP000554482"/>
    </source>
</evidence>
<accession>A0A7J6VM45</accession>
<dbReference type="Proteomes" id="UP000554482">
    <property type="component" value="Unassembled WGS sequence"/>
</dbReference>
<organism evidence="1 2">
    <name type="scientific">Thalictrum thalictroides</name>
    <name type="common">Rue-anemone</name>
    <name type="synonym">Anemone thalictroides</name>
    <dbReference type="NCBI Taxonomy" id="46969"/>
    <lineage>
        <taxon>Eukaryota</taxon>
        <taxon>Viridiplantae</taxon>
        <taxon>Streptophyta</taxon>
        <taxon>Embryophyta</taxon>
        <taxon>Tracheophyta</taxon>
        <taxon>Spermatophyta</taxon>
        <taxon>Magnoliopsida</taxon>
        <taxon>Ranunculales</taxon>
        <taxon>Ranunculaceae</taxon>
        <taxon>Thalictroideae</taxon>
        <taxon>Thalictrum</taxon>
    </lineage>
</organism>
<reference evidence="1 2" key="1">
    <citation type="submission" date="2020-06" db="EMBL/GenBank/DDBJ databases">
        <title>Transcriptomic and genomic resources for Thalictrum thalictroides and T. hernandezii: Facilitating candidate gene discovery in an emerging model plant lineage.</title>
        <authorList>
            <person name="Arias T."/>
            <person name="Riano-Pachon D.M."/>
            <person name="Di Stilio V.S."/>
        </authorList>
    </citation>
    <scope>NUCLEOTIDE SEQUENCE [LARGE SCALE GENOMIC DNA]</scope>
    <source>
        <strain evidence="2">cv. WT478/WT964</strain>
        <tissue evidence="1">Leaves</tissue>
    </source>
</reference>
<name>A0A7J6VM45_THATH</name>
<protein>
    <submittedName>
        <fullName evidence="1">Uncharacterized protein</fullName>
    </submittedName>
</protein>
<keyword evidence="2" id="KW-1185">Reference proteome</keyword>
<proteinExistence type="predicted"/>
<feature type="non-terminal residue" evidence="1">
    <location>
        <position position="1"/>
    </location>
</feature>
<dbReference type="AlphaFoldDB" id="A0A7J6VM45"/>
<gene>
    <name evidence="1" type="ORF">FRX31_025203</name>
</gene>
<dbReference type="EMBL" id="JABWDY010031001">
    <property type="protein sequence ID" value="KAF5185210.1"/>
    <property type="molecule type" value="Genomic_DNA"/>
</dbReference>
<sequence length="49" mass="5536">VESDEDILWKADVREKNEELGARGMKFIDWNMDSVDIIKLGAALKPSDS</sequence>
<evidence type="ECO:0000313" key="1">
    <source>
        <dbReference type="EMBL" id="KAF5185210.1"/>
    </source>
</evidence>
<comment type="caution">
    <text evidence="1">The sequence shown here is derived from an EMBL/GenBank/DDBJ whole genome shotgun (WGS) entry which is preliminary data.</text>
</comment>